<evidence type="ECO:0000256" key="2">
    <source>
        <dbReference type="ARBA" id="ARBA00013855"/>
    </source>
</evidence>
<dbReference type="PANTHER" id="PTHR34138">
    <property type="entry name" value="CELL SHAPE-DETERMINING PROTEIN MREC"/>
    <property type="match status" value="1"/>
</dbReference>
<dbReference type="PANTHER" id="PTHR34138:SF1">
    <property type="entry name" value="CELL SHAPE-DETERMINING PROTEIN MREC"/>
    <property type="match status" value="1"/>
</dbReference>
<dbReference type="Gene3D" id="2.40.10.350">
    <property type="entry name" value="Rod shape-determining protein MreC, domain 2"/>
    <property type="match status" value="1"/>
</dbReference>
<evidence type="ECO:0000256" key="1">
    <source>
        <dbReference type="ARBA" id="ARBA00009369"/>
    </source>
</evidence>
<keyword evidence="3" id="KW-0133">Cell shape</keyword>
<protein>
    <recommendedName>
        <fullName evidence="2">Cell shape-determining protein MreC</fullName>
    </recommendedName>
    <alternativeName>
        <fullName evidence="4">Cell shape protein MreC</fullName>
    </alternativeName>
</protein>
<dbReference type="GO" id="GO:0008360">
    <property type="term" value="P:regulation of cell shape"/>
    <property type="evidence" value="ECO:0007669"/>
    <property type="project" value="UniProtKB-KW"/>
</dbReference>
<organism evidence="6 7">
    <name type="scientific">candidate division WOR-1 bacterium RIFOXYC2_FULL_46_14</name>
    <dbReference type="NCBI Taxonomy" id="1802587"/>
    <lineage>
        <taxon>Bacteria</taxon>
        <taxon>Bacillati</taxon>
        <taxon>Saganbacteria</taxon>
    </lineage>
</organism>
<dbReference type="Proteomes" id="UP000179242">
    <property type="component" value="Unassembled WGS sequence"/>
</dbReference>
<evidence type="ECO:0000256" key="3">
    <source>
        <dbReference type="ARBA" id="ARBA00022960"/>
    </source>
</evidence>
<evidence type="ECO:0000256" key="4">
    <source>
        <dbReference type="ARBA" id="ARBA00032089"/>
    </source>
</evidence>
<dbReference type="EMBL" id="MEUJ01000002">
    <property type="protein sequence ID" value="OGC40705.1"/>
    <property type="molecule type" value="Genomic_DNA"/>
</dbReference>
<evidence type="ECO:0000313" key="7">
    <source>
        <dbReference type="Proteomes" id="UP000179242"/>
    </source>
</evidence>
<accession>A0A1F4U6W9</accession>
<dbReference type="Gene3D" id="2.40.10.340">
    <property type="entry name" value="Rod shape-determining protein MreC, domain 1"/>
    <property type="match status" value="1"/>
</dbReference>
<feature type="domain" description="Rod shape-determining protein MreC beta-barrel core" evidence="5">
    <location>
        <begin position="117"/>
        <end position="262"/>
    </location>
</feature>
<evidence type="ECO:0000259" key="5">
    <source>
        <dbReference type="Pfam" id="PF04085"/>
    </source>
</evidence>
<comment type="similarity">
    <text evidence="1">Belongs to the MreC family.</text>
</comment>
<gene>
    <name evidence="6" type="ORF">A2438_00175</name>
</gene>
<comment type="caution">
    <text evidence="6">The sequence shown here is derived from an EMBL/GenBank/DDBJ whole genome shotgun (WGS) entry which is preliminary data.</text>
</comment>
<dbReference type="PIRSF" id="PIRSF038471">
    <property type="entry name" value="MreC"/>
    <property type="match status" value="1"/>
</dbReference>
<name>A0A1F4U6W9_UNCSA</name>
<evidence type="ECO:0000313" key="6">
    <source>
        <dbReference type="EMBL" id="OGC40705.1"/>
    </source>
</evidence>
<dbReference type="InterPro" id="IPR042175">
    <property type="entry name" value="Cell/Rod_MreC_2"/>
</dbReference>
<reference evidence="6 7" key="1">
    <citation type="journal article" date="2016" name="Nat. Commun.">
        <title>Thousands of microbial genomes shed light on interconnected biogeochemical processes in an aquifer system.</title>
        <authorList>
            <person name="Anantharaman K."/>
            <person name="Brown C.T."/>
            <person name="Hug L.A."/>
            <person name="Sharon I."/>
            <person name="Castelle C.J."/>
            <person name="Probst A.J."/>
            <person name="Thomas B.C."/>
            <person name="Singh A."/>
            <person name="Wilkins M.J."/>
            <person name="Karaoz U."/>
            <person name="Brodie E.L."/>
            <person name="Williams K.H."/>
            <person name="Hubbard S.S."/>
            <person name="Banfield J.F."/>
        </authorList>
    </citation>
    <scope>NUCLEOTIDE SEQUENCE [LARGE SCALE GENOMIC DNA]</scope>
</reference>
<dbReference type="AlphaFoldDB" id="A0A1F4U6W9"/>
<dbReference type="InterPro" id="IPR007221">
    <property type="entry name" value="MreC"/>
</dbReference>
<dbReference type="Pfam" id="PF04085">
    <property type="entry name" value="MreC"/>
    <property type="match status" value="1"/>
</dbReference>
<dbReference type="InterPro" id="IPR055342">
    <property type="entry name" value="MreC_beta-barrel_core"/>
</dbReference>
<proteinExistence type="inferred from homology"/>
<sequence>MYSKTVVILFLLAALALNFGGVAKSGVVSAFKSTIEIVAYPVEWLSFSGINSIGRFFSFVASVRGLAEENWKIKEENDFLKAELLRVEALAGENSAMRRAYSMRPRRAMREVILSQIISRPHDLWNSYLVIDCGKNLGIYPGATVLSFNGLVGRVIEVGRFSSKVRMIPDFKSTVSVRTAKSRIEALAVGDGSATVKLMYVPSGTRILIGEEVQVSASSDLLPGVMVGHIFKISGNERSLFREVEVLPSVNFSRLDFVYVVKE</sequence>
<dbReference type="InterPro" id="IPR042177">
    <property type="entry name" value="Cell/Rod_1"/>
</dbReference>
<dbReference type="GO" id="GO:0005886">
    <property type="term" value="C:plasma membrane"/>
    <property type="evidence" value="ECO:0007669"/>
    <property type="project" value="TreeGrafter"/>
</dbReference>